<dbReference type="SUPFAM" id="SSF52540">
    <property type="entry name" value="P-loop containing nucleoside triphosphate hydrolases"/>
    <property type="match status" value="2"/>
</dbReference>
<dbReference type="InterPro" id="IPR027417">
    <property type="entry name" value="P-loop_NTPase"/>
</dbReference>
<dbReference type="PROSITE" id="PS51192">
    <property type="entry name" value="HELICASE_ATP_BIND_1"/>
    <property type="match status" value="1"/>
</dbReference>
<keyword evidence="4" id="KW-0378">Hydrolase</keyword>
<keyword evidence="5" id="KW-0347">Helicase</keyword>
<evidence type="ECO:0000256" key="1">
    <source>
        <dbReference type="ARBA" id="ARBA00004123"/>
    </source>
</evidence>
<dbReference type="GO" id="GO:0004386">
    <property type="term" value="F:helicase activity"/>
    <property type="evidence" value="ECO:0007669"/>
    <property type="project" value="UniProtKB-KW"/>
</dbReference>
<dbReference type="InterPro" id="IPR000330">
    <property type="entry name" value="SNF2_N"/>
</dbReference>
<dbReference type="CDD" id="cd18793">
    <property type="entry name" value="SF2_C_SNF"/>
    <property type="match status" value="1"/>
</dbReference>
<dbReference type="SMART" id="SM00487">
    <property type="entry name" value="DEXDc"/>
    <property type="match status" value="1"/>
</dbReference>
<evidence type="ECO:0000313" key="14">
    <source>
        <dbReference type="Proteomes" id="UP001620626"/>
    </source>
</evidence>
<keyword evidence="14" id="KW-1185">Reference proteome</keyword>
<accession>A0ABD2K585</accession>
<dbReference type="InterPro" id="IPR014001">
    <property type="entry name" value="Helicase_ATP-bd"/>
</dbReference>
<name>A0ABD2K585_9BILA</name>
<protein>
    <recommendedName>
        <fullName evidence="15">Helicase ARIP4</fullName>
    </recommendedName>
</protein>
<keyword evidence="9" id="KW-0175">Coiled coil</keyword>
<keyword evidence="8" id="KW-0539">Nucleus</keyword>
<dbReference type="GO" id="GO:0016787">
    <property type="term" value="F:hydrolase activity"/>
    <property type="evidence" value="ECO:0007669"/>
    <property type="project" value="UniProtKB-KW"/>
</dbReference>
<feature type="coiled-coil region" evidence="9">
    <location>
        <begin position="67"/>
        <end position="94"/>
    </location>
</feature>
<comment type="subcellular location">
    <subcellularLocation>
        <location evidence="1">Nucleus</location>
    </subcellularLocation>
</comment>
<feature type="region of interest" description="Disordered" evidence="10">
    <location>
        <begin position="868"/>
        <end position="894"/>
    </location>
</feature>
<feature type="domain" description="Helicase ATP-binding" evidence="11">
    <location>
        <begin position="245"/>
        <end position="475"/>
    </location>
</feature>
<dbReference type="SMART" id="SM00490">
    <property type="entry name" value="HELICc"/>
    <property type="match status" value="1"/>
</dbReference>
<gene>
    <name evidence="13" type="ORF">niasHT_027601</name>
</gene>
<evidence type="ECO:0000256" key="3">
    <source>
        <dbReference type="ARBA" id="ARBA00022741"/>
    </source>
</evidence>
<keyword evidence="7" id="KW-0238">DNA-binding</keyword>
<evidence type="ECO:0000256" key="2">
    <source>
        <dbReference type="ARBA" id="ARBA00007025"/>
    </source>
</evidence>
<dbReference type="Pfam" id="PF00176">
    <property type="entry name" value="SNF2-rel_dom"/>
    <property type="match status" value="1"/>
</dbReference>
<comment type="similarity">
    <text evidence="2">Belongs to the SNF2/RAD54 helicase family.</text>
</comment>
<comment type="caution">
    <text evidence="13">The sequence shown here is derived from an EMBL/GenBank/DDBJ whole genome shotgun (WGS) entry which is preliminary data.</text>
</comment>
<dbReference type="Gene3D" id="3.40.50.300">
    <property type="entry name" value="P-loop containing nucleotide triphosphate hydrolases"/>
    <property type="match status" value="1"/>
</dbReference>
<feature type="domain" description="Helicase C-terminal" evidence="12">
    <location>
        <begin position="938"/>
        <end position="1112"/>
    </location>
</feature>
<evidence type="ECO:0008006" key="15">
    <source>
        <dbReference type="Google" id="ProtNLM"/>
    </source>
</evidence>
<dbReference type="GO" id="GO:0003677">
    <property type="term" value="F:DNA binding"/>
    <property type="evidence" value="ECO:0007669"/>
    <property type="project" value="UniProtKB-KW"/>
</dbReference>
<evidence type="ECO:0000256" key="4">
    <source>
        <dbReference type="ARBA" id="ARBA00022801"/>
    </source>
</evidence>
<dbReference type="GO" id="GO:0005634">
    <property type="term" value="C:nucleus"/>
    <property type="evidence" value="ECO:0007669"/>
    <property type="project" value="UniProtKB-SubCell"/>
</dbReference>
<evidence type="ECO:0000256" key="10">
    <source>
        <dbReference type="SAM" id="MobiDB-lite"/>
    </source>
</evidence>
<dbReference type="InterPro" id="IPR001650">
    <property type="entry name" value="Helicase_C-like"/>
</dbReference>
<dbReference type="PROSITE" id="PS51194">
    <property type="entry name" value="HELICASE_CTER"/>
    <property type="match status" value="1"/>
</dbReference>
<dbReference type="Proteomes" id="UP001620626">
    <property type="component" value="Unassembled WGS sequence"/>
</dbReference>
<evidence type="ECO:0000256" key="8">
    <source>
        <dbReference type="ARBA" id="ARBA00023242"/>
    </source>
</evidence>
<evidence type="ECO:0000259" key="12">
    <source>
        <dbReference type="PROSITE" id="PS51194"/>
    </source>
</evidence>
<dbReference type="EMBL" id="JBICBT010000830">
    <property type="protein sequence ID" value="KAL3098056.1"/>
    <property type="molecule type" value="Genomic_DNA"/>
</dbReference>
<evidence type="ECO:0000256" key="6">
    <source>
        <dbReference type="ARBA" id="ARBA00022840"/>
    </source>
</evidence>
<organism evidence="13 14">
    <name type="scientific">Heterodera trifolii</name>
    <dbReference type="NCBI Taxonomy" id="157864"/>
    <lineage>
        <taxon>Eukaryota</taxon>
        <taxon>Metazoa</taxon>
        <taxon>Ecdysozoa</taxon>
        <taxon>Nematoda</taxon>
        <taxon>Chromadorea</taxon>
        <taxon>Rhabditida</taxon>
        <taxon>Tylenchina</taxon>
        <taxon>Tylenchomorpha</taxon>
        <taxon>Tylenchoidea</taxon>
        <taxon>Heteroderidae</taxon>
        <taxon>Heteroderinae</taxon>
        <taxon>Heterodera</taxon>
    </lineage>
</organism>
<sequence>MISSVKLEMPLGECGVYLTGGKTGEDDEEEEKTITPLLKRTENTVPSSTHSNFRKRKLKNFDSSMISEEAKEAQRLEKERLDRIEKNKKELDAAAYAPVKTGVKSVNLDDHSFDELVQLDDDDEIEEIGSSVKAEIDLIELGSSDDEIEVDQPSTSAANSHGYAFQQSIYGQLCNSERFRFRRRRRSVDYDTTETGADGRLLINSGKPDLDPEVFVAEHLTNVLQPHQIGGVKFMYDNIIESLETFHKSAGFGCILAHSMGLGKSIQAITFLEIFIRITGKRRVLLICPVNVLQNWHNEFNRWMPEIDAETARPIRHFELFVIGDSVKTLENRVQMLENWYQSGGVLLLGYEMFRLLVHQCELLGEKNAQRKKASKKQPLRTVYDLADDLGKTNEQEKAQMTQKDELQRNIRQALLSPGPDLVICDEGHRIKNLNTEVSCALSAINTKRRIVLTGYPIQNNLTEYFCMVEFVRPSYLGSKKDFQLMFDKPIRNGSCTDSAKSDVKLAKQRIHVLCDMLRGFVQRRSQHLLKKILPENREFVVLLRKSELQHSLYRAFHHFASEQISVGESSFNPLKAFAICLKIANHPDMLYAALKKHQMKCQNRTIGCDSNKTGLCHASTSVQLSSDHCPSAPIHRQSKNPSPPIGDVHQSFVNGYASLSSLNGPNFGSSVDYWQPNSDQYFPNQPTPIHQSQHRPLNQQSLYFPQHTFGQQHFEPNAQQYNFFPRPSPVQCYPYQYQQSQQQQQCPGTSQFFPPPPPFIPPPTHQQPQYRHQFFTMDYDYSTFGRFNQQQPRWYYPSNGAGNSNSMVANGYQQQMQQQQPNNLTNNSFYQQIDFAMPTQTKREMETPNEQQQQQNCNEAIELPCVNEKGGQRNGSERPKQTTKRKPQQMAKGEECDLLSDEFLFENGNSIDLEWAEPILRDHVTGLVEHSSKMFVAMAIISETIRRGEKILLFSQSVVTLNLIEQFLKKHSGEPIGPDGAPVHFVRNETYCRLDGSTSSSDREKLINKFNQNSALLLFLISTRAGGLGVNLVSANRVIIFDVSWNPVHDAQAVCRIYRYGQRRRTYIYRLIMSNCMEKQVFNRQLSKHGLQKRIVDEQLIEANVTTKEVENLLAYDESLDVLLAADQFKKEMKEEANELDDDLLKMLLHEFPHKFFELPFLHESMMVEQEEDLSAEEKLEAQLLYEREKRGINFPPQQSYVAGQPDLFGTNLPPSSLFDRRHFLQNFGNPFMAPHFQRPWHSTPLPKRIEFATATNQPHRKQQQPTTSPVMVINEPMTLPKVIPTKGEQKMHTLKAGDQITMFRSNCGVYFRTIDGVILDATDTQYGRILMQQSNGVPPPFVRRPPDPGEIIQIDD</sequence>
<dbReference type="Pfam" id="PF00271">
    <property type="entry name" value="Helicase_C"/>
    <property type="match status" value="1"/>
</dbReference>
<dbReference type="Gene3D" id="3.40.50.10810">
    <property type="entry name" value="Tandem AAA-ATPase domain"/>
    <property type="match status" value="2"/>
</dbReference>
<dbReference type="PANTHER" id="PTHR45797:SF1">
    <property type="entry name" value="HELICASE ARIP4"/>
    <property type="match status" value="1"/>
</dbReference>
<evidence type="ECO:0000313" key="13">
    <source>
        <dbReference type="EMBL" id="KAL3098056.1"/>
    </source>
</evidence>
<dbReference type="InterPro" id="IPR038718">
    <property type="entry name" value="SNF2-like_sf"/>
</dbReference>
<reference evidence="13 14" key="1">
    <citation type="submission" date="2024-10" db="EMBL/GenBank/DDBJ databases">
        <authorList>
            <person name="Kim D."/>
        </authorList>
    </citation>
    <scope>NUCLEOTIDE SEQUENCE [LARGE SCALE GENOMIC DNA]</scope>
    <source>
        <strain evidence="13">BH-2024</strain>
    </source>
</reference>
<evidence type="ECO:0000256" key="7">
    <source>
        <dbReference type="ARBA" id="ARBA00023125"/>
    </source>
</evidence>
<evidence type="ECO:0000256" key="9">
    <source>
        <dbReference type="SAM" id="Coils"/>
    </source>
</evidence>
<keyword evidence="3" id="KW-0547">Nucleotide-binding</keyword>
<dbReference type="PANTHER" id="PTHR45797">
    <property type="entry name" value="RAD54-LIKE"/>
    <property type="match status" value="1"/>
</dbReference>
<proteinExistence type="inferred from homology"/>
<dbReference type="InterPro" id="IPR049730">
    <property type="entry name" value="SNF2/RAD54-like_C"/>
</dbReference>
<keyword evidence="6" id="KW-0067">ATP-binding</keyword>
<evidence type="ECO:0000256" key="5">
    <source>
        <dbReference type="ARBA" id="ARBA00022806"/>
    </source>
</evidence>
<evidence type="ECO:0000259" key="11">
    <source>
        <dbReference type="PROSITE" id="PS51192"/>
    </source>
</evidence>
<dbReference type="GO" id="GO:0005524">
    <property type="term" value="F:ATP binding"/>
    <property type="evidence" value="ECO:0007669"/>
    <property type="project" value="UniProtKB-KW"/>
</dbReference>
<dbReference type="InterPro" id="IPR044574">
    <property type="entry name" value="ARIP4-like"/>
</dbReference>